<comment type="caution">
    <text evidence="2">The sequence shown here is derived from an EMBL/GenBank/DDBJ whole genome shotgun (WGS) entry which is preliminary data.</text>
</comment>
<proteinExistence type="predicted"/>
<feature type="region of interest" description="Disordered" evidence="1">
    <location>
        <begin position="35"/>
        <end position="59"/>
    </location>
</feature>
<organism evidence="2 3">
    <name type="scientific">Portunus trituberculatus</name>
    <name type="common">Swimming crab</name>
    <name type="synonym">Neptunus trituberculatus</name>
    <dbReference type="NCBI Taxonomy" id="210409"/>
    <lineage>
        <taxon>Eukaryota</taxon>
        <taxon>Metazoa</taxon>
        <taxon>Ecdysozoa</taxon>
        <taxon>Arthropoda</taxon>
        <taxon>Crustacea</taxon>
        <taxon>Multicrustacea</taxon>
        <taxon>Malacostraca</taxon>
        <taxon>Eumalacostraca</taxon>
        <taxon>Eucarida</taxon>
        <taxon>Decapoda</taxon>
        <taxon>Pleocyemata</taxon>
        <taxon>Brachyura</taxon>
        <taxon>Eubrachyura</taxon>
        <taxon>Portunoidea</taxon>
        <taxon>Portunidae</taxon>
        <taxon>Portuninae</taxon>
        <taxon>Portunus</taxon>
    </lineage>
</organism>
<evidence type="ECO:0000313" key="3">
    <source>
        <dbReference type="Proteomes" id="UP000324222"/>
    </source>
</evidence>
<reference evidence="2 3" key="1">
    <citation type="submission" date="2019-05" db="EMBL/GenBank/DDBJ databases">
        <title>Another draft genome of Portunus trituberculatus and its Hox gene families provides insights of decapod evolution.</title>
        <authorList>
            <person name="Jeong J.-H."/>
            <person name="Song I."/>
            <person name="Kim S."/>
            <person name="Choi T."/>
            <person name="Kim D."/>
            <person name="Ryu S."/>
            <person name="Kim W."/>
        </authorList>
    </citation>
    <scope>NUCLEOTIDE SEQUENCE [LARGE SCALE GENOMIC DNA]</scope>
    <source>
        <tissue evidence="2">Muscle</tissue>
    </source>
</reference>
<feature type="compositionally biased region" description="Basic and acidic residues" evidence="1">
    <location>
        <begin position="42"/>
        <end position="59"/>
    </location>
</feature>
<evidence type="ECO:0000256" key="1">
    <source>
        <dbReference type="SAM" id="MobiDB-lite"/>
    </source>
</evidence>
<dbReference type="AlphaFoldDB" id="A0A5B7HSD7"/>
<sequence length="88" mass="9480">MREGGRGRGGRRTLVSQGEEKVLVLGTPAEVTGFGGGGCLGKGEDGRRKGGKSDEKEYGGSRVGRRLGEVYFWGRITLYCKVRRGECV</sequence>
<accession>A0A5B7HSD7</accession>
<dbReference type="Proteomes" id="UP000324222">
    <property type="component" value="Unassembled WGS sequence"/>
</dbReference>
<protein>
    <submittedName>
        <fullName evidence="2">Uncharacterized protein</fullName>
    </submittedName>
</protein>
<keyword evidence="3" id="KW-1185">Reference proteome</keyword>
<evidence type="ECO:0000313" key="2">
    <source>
        <dbReference type="EMBL" id="MPC75921.1"/>
    </source>
</evidence>
<name>A0A5B7HSD7_PORTR</name>
<dbReference type="EMBL" id="VSRR010042176">
    <property type="protein sequence ID" value="MPC75921.1"/>
    <property type="molecule type" value="Genomic_DNA"/>
</dbReference>
<gene>
    <name evidence="2" type="ORF">E2C01_070321</name>
</gene>